<dbReference type="GO" id="GO:0003677">
    <property type="term" value="F:DNA binding"/>
    <property type="evidence" value="ECO:0007669"/>
    <property type="project" value="InterPro"/>
</dbReference>
<dbReference type="SUPFAM" id="SSF55979">
    <property type="entry name" value="DNA clamp"/>
    <property type="match status" value="1"/>
</dbReference>
<sequence>MFLCKMNKGISNFKNVFDLYGQIGIVDVCFDIKKGGIYIYTTYDKSIHTMATFSSTSFLDYKCEKECIFTLNIKSMKENLKNITSVDTIELSIKKERELRIKVTKKTIEFEKKIHMKETQFYDLPIVLEQVQPLNIKSSDFLEFCRSISGKYVMTIKTDDGIPEIAFESDKSKVIIKSDNDNCDSILPFEGEFKAEYFSKLKKFTKFNTLLKVYTNPSQPLIFESNIGTKDKDKITIWIKSLKQMEEDYEEQEQE</sequence>
<dbReference type="InterPro" id="IPR046938">
    <property type="entry name" value="DNA_clamp_sf"/>
</dbReference>
<organismHost>
    <name type="scientific">Wiseana cervinata</name>
    <dbReference type="NCBI Taxonomy" id="107013"/>
</organismHost>
<dbReference type="InterPro" id="IPR022648">
    <property type="entry name" value="Pr_cel_nuc_antig_N"/>
</dbReference>
<dbReference type="Gene3D" id="3.70.10.10">
    <property type="match status" value="1"/>
</dbReference>
<protein>
    <recommendedName>
        <fullName evidence="1">Proliferating cell nuclear antigen PCNA N-terminal domain-containing protein</fullName>
    </recommendedName>
</protein>
<keyword evidence="3" id="KW-1185">Reference proteome</keyword>
<name>G0T579_IRV9</name>
<dbReference type="KEGG" id="vg:10963775"/>
<evidence type="ECO:0000259" key="1">
    <source>
        <dbReference type="Pfam" id="PF00705"/>
    </source>
</evidence>
<evidence type="ECO:0000313" key="2">
    <source>
        <dbReference type="EMBL" id="ADO00396.1"/>
    </source>
</evidence>
<dbReference type="GeneID" id="10963775"/>
<proteinExistence type="predicted"/>
<dbReference type="GO" id="GO:0006275">
    <property type="term" value="P:regulation of DNA replication"/>
    <property type="evidence" value="ECO:0007669"/>
    <property type="project" value="InterPro"/>
</dbReference>
<organism evidence="2 3">
    <name type="scientific">Wiseana iridescent virus</name>
    <name type="common">WIV</name>
    <name type="synonym">Insect iridescent virus type 9</name>
    <dbReference type="NCBI Taxonomy" id="68347"/>
    <lineage>
        <taxon>Viruses</taxon>
        <taxon>Varidnaviria</taxon>
        <taxon>Bamfordvirae</taxon>
        <taxon>Nucleocytoviricota</taxon>
        <taxon>Megaviricetes</taxon>
        <taxon>Pimascovirales</taxon>
        <taxon>Pimascovirales incertae sedis</taxon>
        <taxon>Iridoviridae</taxon>
        <taxon>Betairidovirinae</taxon>
        <taxon>Chloriridovirus</taxon>
        <taxon>Chloriridovirus wiseana1</taxon>
        <taxon>Invertebrate iridescent virus 9</taxon>
    </lineage>
</organism>
<dbReference type="Pfam" id="PF00705">
    <property type="entry name" value="PCNA_N"/>
    <property type="match status" value="1"/>
</dbReference>
<accession>G0T579</accession>
<evidence type="ECO:0000313" key="3">
    <source>
        <dbReference type="Proteomes" id="UP000112896"/>
    </source>
</evidence>
<dbReference type="Proteomes" id="UP000112896">
    <property type="component" value="Segment"/>
</dbReference>
<reference evidence="2 3" key="1">
    <citation type="journal article" date="2011" name="J. Virol.">
        <title>Genomic and proteomic analysis of invertebrate iridovirus type 9.</title>
        <authorList>
            <person name="Wong C.K."/>
            <person name="Young V.L."/>
            <person name="Kleffmann T."/>
            <person name="Ward V.K."/>
        </authorList>
    </citation>
    <scope>NUCLEOTIDE SEQUENCE [LARGE SCALE GENOMIC DNA]</scope>
</reference>
<dbReference type="RefSeq" id="YP_004732836.1">
    <property type="nucleotide sequence ID" value="NC_015780.1"/>
</dbReference>
<dbReference type="EMBL" id="GQ918152">
    <property type="protein sequence ID" value="ADO00396.1"/>
    <property type="molecule type" value="Genomic_DNA"/>
</dbReference>
<feature type="domain" description="Proliferating cell nuclear antigen PCNA N-terminal" evidence="1">
    <location>
        <begin position="2"/>
        <end position="101"/>
    </location>
</feature>